<dbReference type="FunFam" id="1.10.10.10:FF:000056">
    <property type="entry name" value="IclR family transcriptional regulator"/>
    <property type="match status" value="1"/>
</dbReference>
<evidence type="ECO:0000256" key="5">
    <source>
        <dbReference type="ARBA" id="ARBA00070406"/>
    </source>
</evidence>
<dbReference type="GO" id="GO:0045892">
    <property type="term" value="P:negative regulation of DNA-templated transcription"/>
    <property type="evidence" value="ECO:0007669"/>
    <property type="project" value="TreeGrafter"/>
</dbReference>
<dbReference type="InterPro" id="IPR050707">
    <property type="entry name" value="HTH_MetabolicPath_Reg"/>
</dbReference>
<dbReference type="EMBL" id="AP023366">
    <property type="protein sequence ID" value="BCJ87600.1"/>
    <property type="molecule type" value="Genomic_DNA"/>
</dbReference>
<feature type="domain" description="HTH iclR-type" evidence="6">
    <location>
        <begin position="4"/>
        <end position="66"/>
    </location>
</feature>
<evidence type="ECO:0000313" key="9">
    <source>
        <dbReference type="Proteomes" id="UP000593802"/>
    </source>
</evidence>
<protein>
    <recommendedName>
        <fullName evidence="5">Glycerol operon regulatory protein</fullName>
    </recommendedName>
</protein>
<dbReference type="InterPro" id="IPR036388">
    <property type="entry name" value="WH-like_DNA-bd_sf"/>
</dbReference>
<dbReference type="PROSITE" id="PS51077">
    <property type="entry name" value="HTH_ICLR"/>
    <property type="match status" value="1"/>
</dbReference>
<evidence type="ECO:0000259" key="6">
    <source>
        <dbReference type="PROSITE" id="PS51077"/>
    </source>
</evidence>
<proteinExistence type="predicted"/>
<dbReference type="SUPFAM" id="SSF55781">
    <property type="entry name" value="GAF domain-like"/>
    <property type="match status" value="1"/>
</dbReference>
<keyword evidence="9" id="KW-1185">Reference proteome</keyword>
<dbReference type="CDD" id="cd00090">
    <property type="entry name" value="HTH_ARSR"/>
    <property type="match status" value="1"/>
</dbReference>
<name>A0A7I8DG96_9BACL</name>
<feature type="domain" description="IclR-ED" evidence="7">
    <location>
        <begin position="67"/>
        <end position="250"/>
    </location>
</feature>
<dbReference type="InterPro" id="IPR011991">
    <property type="entry name" value="ArsR-like_HTH"/>
</dbReference>
<organism evidence="8 9">
    <name type="scientific">Effusibacillus dendaii</name>
    <dbReference type="NCBI Taxonomy" id="2743772"/>
    <lineage>
        <taxon>Bacteria</taxon>
        <taxon>Bacillati</taxon>
        <taxon>Bacillota</taxon>
        <taxon>Bacilli</taxon>
        <taxon>Bacillales</taxon>
        <taxon>Alicyclobacillaceae</taxon>
        <taxon>Effusibacillus</taxon>
    </lineage>
</organism>
<evidence type="ECO:0000256" key="3">
    <source>
        <dbReference type="ARBA" id="ARBA00023163"/>
    </source>
</evidence>
<dbReference type="RefSeq" id="WP_200757785.1">
    <property type="nucleotide sequence ID" value="NZ_AP023366.1"/>
</dbReference>
<comment type="function">
    <text evidence="4">May be an activator protein for the gylABX operon.</text>
</comment>
<keyword evidence="2" id="KW-0238">DNA-binding</keyword>
<dbReference type="PROSITE" id="PS51078">
    <property type="entry name" value="ICLR_ED"/>
    <property type="match status" value="1"/>
</dbReference>
<dbReference type="InterPro" id="IPR014757">
    <property type="entry name" value="Tscrpt_reg_IclR_C"/>
</dbReference>
<dbReference type="GO" id="GO:0003677">
    <property type="term" value="F:DNA binding"/>
    <property type="evidence" value="ECO:0007669"/>
    <property type="project" value="UniProtKB-KW"/>
</dbReference>
<dbReference type="Gene3D" id="3.30.450.40">
    <property type="match status" value="1"/>
</dbReference>
<keyword evidence="1" id="KW-0805">Transcription regulation</keyword>
<evidence type="ECO:0000259" key="7">
    <source>
        <dbReference type="PROSITE" id="PS51078"/>
    </source>
</evidence>
<dbReference type="SUPFAM" id="SSF46785">
    <property type="entry name" value="Winged helix' DNA-binding domain"/>
    <property type="match status" value="1"/>
</dbReference>
<keyword evidence="3" id="KW-0804">Transcription</keyword>
<dbReference type="Gene3D" id="1.10.10.10">
    <property type="entry name" value="Winged helix-like DNA-binding domain superfamily/Winged helix DNA-binding domain"/>
    <property type="match status" value="1"/>
</dbReference>
<dbReference type="InterPro" id="IPR036390">
    <property type="entry name" value="WH_DNA-bd_sf"/>
</dbReference>
<evidence type="ECO:0000313" key="8">
    <source>
        <dbReference type="EMBL" id="BCJ87600.1"/>
    </source>
</evidence>
<evidence type="ECO:0000256" key="1">
    <source>
        <dbReference type="ARBA" id="ARBA00023015"/>
    </source>
</evidence>
<dbReference type="Pfam" id="PF09339">
    <property type="entry name" value="HTH_IclR"/>
    <property type="match status" value="1"/>
</dbReference>
<dbReference type="SMART" id="SM00346">
    <property type="entry name" value="HTH_ICLR"/>
    <property type="match status" value="1"/>
</dbReference>
<dbReference type="AlphaFoldDB" id="A0A7I8DG96"/>
<dbReference type="GO" id="GO:0003700">
    <property type="term" value="F:DNA-binding transcription factor activity"/>
    <property type="evidence" value="ECO:0007669"/>
    <property type="project" value="TreeGrafter"/>
</dbReference>
<sequence length="258" mass="28997">MPIIQAVERALRILDLFDQRDTELKITEISDRMGLHKSTVHSLLKTLQAHGYIDQNQENGKYRLGLKLIERGNFVIHSLDIRTVTKKYLLDLSEKTGLTVHLVILDGKEGVYIDKVEGISGIVMYSRIGRRVPVHSSAVGKVLVAFKEAEELEKFLDGYVYFSQTENTITNRSDFLKELQKVRELGYAIDNQENELGVYCMAVPIRDHTGQVAAAVSMSTPVTGIANEKTDHLLSLLKQMADKVSQQLGYGIQQPVLK</sequence>
<reference evidence="8 9" key="1">
    <citation type="submission" date="2020-08" db="EMBL/GenBank/DDBJ databases">
        <title>Complete Genome Sequence of Effusibacillus dendaii Strain skT53, Isolated from Farmland soil.</title>
        <authorList>
            <person name="Konishi T."/>
            <person name="Kawasaki H."/>
        </authorList>
    </citation>
    <scope>NUCLEOTIDE SEQUENCE [LARGE SCALE GENOMIC DNA]</scope>
    <source>
        <strain evidence="9">skT53</strain>
    </source>
</reference>
<gene>
    <name evidence="8" type="ORF">skT53_25850</name>
</gene>
<dbReference type="InterPro" id="IPR029016">
    <property type="entry name" value="GAF-like_dom_sf"/>
</dbReference>
<accession>A0A7I8DG96</accession>
<evidence type="ECO:0000256" key="2">
    <source>
        <dbReference type="ARBA" id="ARBA00023125"/>
    </source>
</evidence>
<evidence type="ECO:0000256" key="4">
    <source>
        <dbReference type="ARBA" id="ARBA00058938"/>
    </source>
</evidence>
<dbReference type="Pfam" id="PF01614">
    <property type="entry name" value="IclR_C"/>
    <property type="match status" value="1"/>
</dbReference>
<dbReference type="PANTHER" id="PTHR30136">
    <property type="entry name" value="HELIX-TURN-HELIX TRANSCRIPTIONAL REGULATOR, ICLR FAMILY"/>
    <property type="match status" value="1"/>
</dbReference>
<dbReference type="Proteomes" id="UP000593802">
    <property type="component" value="Chromosome"/>
</dbReference>
<dbReference type="PANTHER" id="PTHR30136:SF7">
    <property type="entry name" value="HTH-TYPE TRANSCRIPTIONAL REGULATOR KDGR-RELATED"/>
    <property type="match status" value="1"/>
</dbReference>
<dbReference type="KEGG" id="eff:skT53_25850"/>
<dbReference type="InterPro" id="IPR005471">
    <property type="entry name" value="Tscrpt_reg_IclR_N"/>
</dbReference>